<feature type="region of interest" description="Disordered" evidence="1">
    <location>
        <begin position="499"/>
        <end position="519"/>
    </location>
</feature>
<feature type="signal peptide" evidence="3">
    <location>
        <begin position="1"/>
        <end position="23"/>
    </location>
</feature>
<accession>A0A9D4LIP9</accession>
<evidence type="ECO:0000256" key="2">
    <source>
        <dbReference type="SAM" id="Phobius"/>
    </source>
</evidence>
<evidence type="ECO:0000256" key="3">
    <source>
        <dbReference type="SAM" id="SignalP"/>
    </source>
</evidence>
<keyword evidence="3" id="KW-0732">Signal</keyword>
<organism evidence="4 5">
    <name type="scientific">Dreissena polymorpha</name>
    <name type="common">Zebra mussel</name>
    <name type="synonym">Mytilus polymorpha</name>
    <dbReference type="NCBI Taxonomy" id="45954"/>
    <lineage>
        <taxon>Eukaryota</taxon>
        <taxon>Metazoa</taxon>
        <taxon>Spiralia</taxon>
        <taxon>Lophotrochozoa</taxon>
        <taxon>Mollusca</taxon>
        <taxon>Bivalvia</taxon>
        <taxon>Autobranchia</taxon>
        <taxon>Heteroconchia</taxon>
        <taxon>Euheterodonta</taxon>
        <taxon>Imparidentia</taxon>
        <taxon>Neoheterodontei</taxon>
        <taxon>Myida</taxon>
        <taxon>Dreissenoidea</taxon>
        <taxon>Dreissenidae</taxon>
        <taxon>Dreissena</taxon>
    </lineage>
</organism>
<keyword evidence="2" id="KW-0472">Membrane</keyword>
<reference evidence="4" key="2">
    <citation type="submission" date="2020-11" db="EMBL/GenBank/DDBJ databases">
        <authorList>
            <person name="McCartney M.A."/>
            <person name="Auch B."/>
            <person name="Kono T."/>
            <person name="Mallez S."/>
            <person name="Becker A."/>
            <person name="Gohl D.M."/>
            <person name="Silverstein K.A.T."/>
            <person name="Koren S."/>
            <person name="Bechman K.B."/>
            <person name="Herman A."/>
            <person name="Abrahante J.E."/>
            <person name="Garbe J."/>
        </authorList>
    </citation>
    <scope>NUCLEOTIDE SEQUENCE</scope>
    <source>
        <strain evidence="4">Duluth1</strain>
        <tissue evidence="4">Whole animal</tissue>
    </source>
</reference>
<comment type="caution">
    <text evidence="4">The sequence shown here is derived from an EMBL/GenBank/DDBJ whole genome shotgun (WGS) entry which is preliminary data.</text>
</comment>
<keyword evidence="5" id="KW-1185">Reference proteome</keyword>
<feature type="transmembrane region" description="Helical" evidence="2">
    <location>
        <begin position="422"/>
        <end position="449"/>
    </location>
</feature>
<evidence type="ECO:0008006" key="6">
    <source>
        <dbReference type="Google" id="ProtNLM"/>
    </source>
</evidence>
<dbReference type="OrthoDB" id="6162615at2759"/>
<dbReference type="Gene3D" id="2.60.40.10">
    <property type="entry name" value="Immunoglobulins"/>
    <property type="match status" value="1"/>
</dbReference>
<proteinExistence type="predicted"/>
<dbReference type="InterPro" id="IPR036179">
    <property type="entry name" value="Ig-like_dom_sf"/>
</dbReference>
<evidence type="ECO:0000313" key="4">
    <source>
        <dbReference type="EMBL" id="KAH3859415.1"/>
    </source>
</evidence>
<gene>
    <name evidence="4" type="ORF">DPMN_102135</name>
</gene>
<evidence type="ECO:0000313" key="5">
    <source>
        <dbReference type="Proteomes" id="UP000828390"/>
    </source>
</evidence>
<protein>
    <recommendedName>
        <fullName evidence="6">Ig-like domain-containing protein</fullName>
    </recommendedName>
</protein>
<feature type="chain" id="PRO_5039480312" description="Ig-like domain-containing protein" evidence="3">
    <location>
        <begin position="24"/>
        <end position="599"/>
    </location>
</feature>
<feature type="compositionally biased region" description="Polar residues" evidence="1">
    <location>
        <begin position="499"/>
        <end position="509"/>
    </location>
</feature>
<name>A0A9D4LIP9_DREPO</name>
<dbReference type="EMBL" id="JAIWYP010000003">
    <property type="protein sequence ID" value="KAH3859415.1"/>
    <property type="molecule type" value="Genomic_DNA"/>
</dbReference>
<dbReference type="SUPFAM" id="SSF48726">
    <property type="entry name" value="Immunoglobulin"/>
    <property type="match status" value="1"/>
</dbReference>
<dbReference type="InterPro" id="IPR013783">
    <property type="entry name" value="Ig-like_fold"/>
</dbReference>
<evidence type="ECO:0000256" key="1">
    <source>
        <dbReference type="SAM" id="MobiDB-lite"/>
    </source>
</evidence>
<reference evidence="4" key="1">
    <citation type="journal article" date="2019" name="bioRxiv">
        <title>The Genome of the Zebra Mussel, Dreissena polymorpha: A Resource for Invasive Species Research.</title>
        <authorList>
            <person name="McCartney M.A."/>
            <person name="Auch B."/>
            <person name="Kono T."/>
            <person name="Mallez S."/>
            <person name="Zhang Y."/>
            <person name="Obille A."/>
            <person name="Becker A."/>
            <person name="Abrahante J.E."/>
            <person name="Garbe J."/>
            <person name="Badalamenti J.P."/>
            <person name="Herman A."/>
            <person name="Mangelson H."/>
            <person name="Liachko I."/>
            <person name="Sullivan S."/>
            <person name="Sone E.D."/>
            <person name="Koren S."/>
            <person name="Silverstein K.A.T."/>
            <person name="Beckman K.B."/>
            <person name="Gohl D.M."/>
        </authorList>
    </citation>
    <scope>NUCLEOTIDE SEQUENCE</scope>
    <source>
        <strain evidence="4">Duluth1</strain>
        <tissue evidence="4">Whole animal</tissue>
    </source>
</reference>
<sequence>MAVGKSWIFFFLSVSLAWKRTHALMNLTIIQPAFVGRDVKLQLFIENGLNLSFSKENMEMRVKLHNESHFKVIESYRIQDVTIAAVTMILINVNKSWNMAHVQVNCSGMVSNTGQLILQSQPELSPFCLPDVCASCLCVYPGDSPRCETSGTNVSLLLDGHLIAIKSDGHIYTARDIAITDGDHQREIDCTASFADSLVTFSAKATVFVILPPAFSTLHISELREGAPSNVTCVASHGRPPPKLRMYLDEDMVNGSNQVDRYDIQSQTYSSIISLTSVDRAWNKKVLKCTCLVLGKGLEYVPHSSATGIVDYQYPPSMVQLFITKTPAKSPFLYSARVECLAHDFNAVCSIDWTSDISNLKLGAQSHVSNTSAASKVQLDVSAEMEGRQIGCRVHCGEFDADITNYLILGDTSDTNSSSGNFFLMSLVLTIAAELVTLMFCGLLIYCIVSKCNQCRRESKKITQYTLPGDVESEQEQYRDNMHSQENTNQDYRAIEENQQGATGASQVQPAGRKDTNMPENFVNSTQMEATEIQDTALPEPADDIYMNDPYYIDVEESLEEYVNDIQRPTSELYVNITYKVGIQQPSEDDIYANGPDQQ</sequence>
<keyword evidence="2" id="KW-0812">Transmembrane</keyword>
<dbReference type="Proteomes" id="UP000828390">
    <property type="component" value="Unassembled WGS sequence"/>
</dbReference>
<dbReference type="AlphaFoldDB" id="A0A9D4LIP9"/>
<keyword evidence="2" id="KW-1133">Transmembrane helix</keyword>